<sequence length="284" mass="30079">MLSSVLLVASAFALGVSADYPATKAVGGPENIRVPVIYVDAEIDVKADVKAHVDINLLNIVDVDVNIDIEADIDAKVQVWVGPEISFLHGRQWYLSNTSGTPFSNLTHAACEFSYQNPSDPKSEVDFLLNLEVGLVGLDVQVAAVFGSLTPYSNYPYSWKLAGTGALLGVTADISILAWGTDANGNAFLVIHNSAYVGISIGASISVYSASAQGVADVTLRAIIAASIDLHILDINVFINALISLNIDINANIQLLGNCDASCRANKNVRNFPLLTIGSSKFKA</sequence>
<evidence type="ECO:0000313" key="1">
    <source>
        <dbReference type="EMBL" id="CAE6996792.1"/>
    </source>
</evidence>
<organism evidence="1 2">
    <name type="scientific">Pyrenophora teres f. teres</name>
    <dbReference type="NCBI Taxonomy" id="97479"/>
    <lineage>
        <taxon>Eukaryota</taxon>
        <taxon>Fungi</taxon>
        <taxon>Dikarya</taxon>
        <taxon>Ascomycota</taxon>
        <taxon>Pezizomycotina</taxon>
        <taxon>Dothideomycetes</taxon>
        <taxon>Pleosporomycetidae</taxon>
        <taxon>Pleosporales</taxon>
        <taxon>Pleosporineae</taxon>
        <taxon>Pleosporaceae</taxon>
        <taxon>Pyrenophora</taxon>
    </lineage>
</organism>
<dbReference type="AlphaFoldDB" id="A0A6S6VQJ3"/>
<gene>
    <name evidence="1" type="ORF">PTTW11_00403</name>
</gene>
<name>A0A6S6VQJ3_9PLEO</name>
<protein>
    <submittedName>
        <fullName evidence="1">Uncharacterized protein</fullName>
    </submittedName>
</protein>
<proteinExistence type="predicted"/>
<evidence type="ECO:0000313" key="2">
    <source>
        <dbReference type="Proteomes" id="UP000472372"/>
    </source>
</evidence>
<dbReference type="EMBL" id="HG992977">
    <property type="protein sequence ID" value="CAE6996792.1"/>
    <property type="molecule type" value="Genomic_DNA"/>
</dbReference>
<reference evidence="1" key="1">
    <citation type="submission" date="2021-02" db="EMBL/GenBank/DDBJ databases">
        <authorList>
            <person name="Syme A R."/>
            <person name="Syme A R."/>
            <person name="Moolhuijzen P."/>
        </authorList>
    </citation>
    <scope>NUCLEOTIDE SEQUENCE</scope>
    <source>
        <strain evidence="1">W1-1</strain>
    </source>
</reference>
<dbReference type="Proteomes" id="UP000472372">
    <property type="component" value="Chromosome 1"/>
</dbReference>
<accession>A0A6S6VQJ3</accession>